<comment type="caution">
    <text evidence="1">The sequence shown here is derived from an EMBL/GenBank/DDBJ whole genome shotgun (WGS) entry which is preliminary data.</text>
</comment>
<organism evidence="1 2">
    <name type="scientific">Candidatus Iainarchaeum sp</name>
    <dbReference type="NCBI Taxonomy" id="3101447"/>
    <lineage>
        <taxon>Archaea</taxon>
        <taxon>Candidatus Iainarchaeota</taxon>
        <taxon>Candidatus Iainarchaeia</taxon>
        <taxon>Candidatus Iainarchaeales</taxon>
        <taxon>Candidatus Iainarchaeaceae</taxon>
        <taxon>Candidatus Iainarchaeum</taxon>
    </lineage>
</organism>
<dbReference type="Proteomes" id="UP000565078">
    <property type="component" value="Unassembled WGS sequence"/>
</dbReference>
<sequence>MAASSGKPAFIYRPAPAEVVEQRHTIRMAALADKAIGRSARFGRGIRLQQAASVPVTHKEARLLQQVEMQIGREMQRQKRVASPKLLRLLSVQRVLQHSLKLSEKSGGRKPTVYQLLGRISLTYGIDSRELWESATAMNTLWAQHPDRVSWDGTPKQAYNAIKMRIGRKNLPSSIVDLLHRRQIPLASSGISSALGIDFRKNHPTINGAMQLLETAGFVKKLPMVVLPGFGAPVSVWCHNAFRPSLSPYKMINAQGLHFRNVPMEILDKLLNSGGSSPMTQLYKETAHKPLGRRAGNPNAIYLDQAVFLNIKKLQDAGLVKTLAIPLQSRGKGTVKGTGTLKIELTVLGEKLWGDALKTGNLSEELRILLLGEKEARTPAPSSG</sequence>
<dbReference type="AlphaFoldDB" id="A0A7J4IWH7"/>
<proteinExistence type="predicted"/>
<protein>
    <submittedName>
        <fullName evidence="1">Uncharacterized protein</fullName>
    </submittedName>
</protein>
<name>A0A7J4IWH7_9ARCH</name>
<reference evidence="2" key="1">
    <citation type="journal article" date="2020" name="bioRxiv">
        <title>A rank-normalized archaeal taxonomy based on genome phylogeny resolves widespread incomplete and uneven classifications.</title>
        <authorList>
            <person name="Rinke C."/>
            <person name="Chuvochina M."/>
            <person name="Mussig A.J."/>
            <person name="Chaumeil P.-A."/>
            <person name="Waite D.W."/>
            <person name="Whitman W.B."/>
            <person name="Parks D.H."/>
            <person name="Hugenholtz P."/>
        </authorList>
    </citation>
    <scope>NUCLEOTIDE SEQUENCE [LARGE SCALE GENOMIC DNA]</scope>
</reference>
<dbReference type="EMBL" id="DUGC01000018">
    <property type="protein sequence ID" value="HIH09200.1"/>
    <property type="molecule type" value="Genomic_DNA"/>
</dbReference>
<evidence type="ECO:0000313" key="1">
    <source>
        <dbReference type="EMBL" id="HIH09200.1"/>
    </source>
</evidence>
<evidence type="ECO:0000313" key="2">
    <source>
        <dbReference type="Proteomes" id="UP000565078"/>
    </source>
</evidence>
<gene>
    <name evidence="1" type="ORF">HA254_00865</name>
</gene>
<accession>A0A7J4IWH7</accession>